<keyword evidence="4" id="KW-1185">Reference proteome</keyword>
<dbReference type="InterPro" id="IPR006016">
    <property type="entry name" value="UspA"/>
</dbReference>
<dbReference type="KEGG" id="seds:AAY24_05560"/>
<evidence type="ECO:0000259" key="2">
    <source>
        <dbReference type="Pfam" id="PF00582"/>
    </source>
</evidence>
<protein>
    <submittedName>
        <fullName evidence="3">Universal stress protein UspA</fullName>
    </submittedName>
</protein>
<feature type="domain" description="UspA" evidence="2">
    <location>
        <begin position="204"/>
        <end position="280"/>
    </location>
</feature>
<reference evidence="3 4" key="1">
    <citation type="journal article" date="2015" name="Genome Announc.">
        <title>Complete Genome Sequence of Sedimenticola thiotaurini Strain SIP-G1, a Polyphosphate- and Polyhydroxyalkanoate-Accumulating Sulfur-Oxidizing Gammaproteobacterium Isolated from Salt Marsh Sediments.</title>
        <authorList>
            <person name="Flood B.E."/>
            <person name="Jones D.S."/>
            <person name="Bailey J.V."/>
        </authorList>
    </citation>
    <scope>NUCLEOTIDE SEQUENCE [LARGE SCALE GENOMIC DNA]</scope>
    <source>
        <strain evidence="3 4">SIP-G1</strain>
    </source>
</reference>
<dbReference type="CDD" id="cd00293">
    <property type="entry name" value="USP-like"/>
    <property type="match status" value="2"/>
</dbReference>
<dbReference type="AlphaFoldDB" id="A0A0F7JTP4"/>
<dbReference type="PRINTS" id="PR01438">
    <property type="entry name" value="UNVRSLSTRESS"/>
</dbReference>
<organism evidence="3 4">
    <name type="scientific">Sedimenticola thiotaurini</name>
    <dbReference type="NCBI Taxonomy" id="1543721"/>
    <lineage>
        <taxon>Bacteria</taxon>
        <taxon>Pseudomonadati</taxon>
        <taxon>Pseudomonadota</taxon>
        <taxon>Gammaproteobacteria</taxon>
        <taxon>Chromatiales</taxon>
        <taxon>Sedimenticolaceae</taxon>
        <taxon>Sedimenticola</taxon>
    </lineage>
</organism>
<sequence length="280" mass="30595">MTQVIACIDGTNISPAVCDYAVWASLRIDAPLEFLHVLDKSEYPTETNLSGNIGLGSREALLDELAALDEQRGKLALKQGKLVLEAARERAISQGMATPGSRQRHGNLVETLIEMESDIRLLIMGKHDDHLSQHIGSRLENVVRTLHRPILITTASFKAPQRFMIAFDGSPTTRKGVEMVADSPLFKGLPCHLVMVGTASDSAQAQLDWASTTLEGAGFQTEAEILDGEVERVLCDYRANHNIDLLVMGAYGHSVIRRFLVGSTTTNVIRNASVPVLLLR</sequence>
<dbReference type="EMBL" id="CP011412">
    <property type="protein sequence ID" value="AKH19906.1"/>
    <property type="molecule type" value="Genomic_DNA"/>
</dbReference>
<name>A0A0F7JTP4_9GAMM</name>
<dbReference type="Pfam" id="PF00582">
    <property type="entry name" value="Usp"/>
    <property type="match status" value="2"/>
</dbReference>
<dbReference type="InterPro" id="IPR006015">
    <property type="entry name" value="Universal_stress_UspA"/>
</dbReference>
<dbReference type="PANTHER" id="PTHR46268:SF15">
    <property type="entry name" value="UNIVERSAL STRESS PROTEIN HP_0031"/>
    <property type="match status" value="1"/>
</dbReference>
<dbReference type="RefSeq" id="WP_046858841.1">
    <property type="nucleotide sequence ID" value="NZ_CP011412.1"/>
</dbReference>
<evidence type="ECO:0000256" key="1">
    <source>
        <dbReference type="ARBA" id="ARBA00008791"/>
    </source>
</evidence>
<evidence type="ECO:0000313" key="4">
    <source>
        <dbReference type="Proteomes" id="UP000034410"/>
    </source>
</evidence>
<feature type="domain" description="UspA" evidence="2">
    <location>
        <begin position="3"/>
        <end position="152"/>
    </location>
</feature>
<proteinExistence type="inferred from homology"/>
<dbReference type="Gene3D" id="3.40.50.12370">
    <property type="match status" value="1"/>
</dbReference>
<evidence type="ECO:0000313" key="3">
    <source>
        <dbReference type="EMBL" id="AKH19906.1"/>
    </source>
</evidence>
<dbReference type="OrthoDB" id="9804721at2"/>
<accession>A0A0F7JTP4</accession>
<comment type="similarity">
    <text evidence="1">Belongs to the universal stress protein A family.</text>
</comment>
<dbReference type="PANTHER" id="PTHR46268">
    <property type="entry name" value="STRESS RESPONSE PROTEIN NHAX"/>
    <property type="match status" value="1"/>
</dbReference>
<gene>
    <name evidence="3" type="ORF">AAY24_05560</name>
</gene>
<dbReference type="PATRIC" id="fig|1543721.4.peg.1153"/>
<dbReference type="Proteomes" id="UP000034410">
    <property type="component" value="Chromosome"/>
</dbReference>
<dbReference type="SUPFAM" id="SSF52402">
    <property type="entry name" value="Adenine nucleotide alpha hydrolases-like"/>
    <property type="match status" value="2"/>
</dbReference>